<dbReference type="InterPro" id="IPR050866">
    <property type="entry name" value="CNG_cation_channel"/>
</dbReference>
<evidence type="ECO:0000256" key="7">
    <source>
        <dbReference type="ARBA" id="ARBA00023286"/>
    </source>
</evidence>
<dbReference type="PROSITE" id="PS50042">
    <property type="entry name" value="CNMP_BINDING_3"/>
    <property type="match status" value="1"/>
</dbReference>
<proteinExistence type="predicted"/>
<sequence length="759" mass="85633">MPLMRRSFSKKDVGPSNGPSMFHVPQTADKGSNEQAAVVPIESPCADMVETIKAWEDKSQQEDTNDDEIRSATSIAEPWHVDLGDRKGAVQMNEPPLIKQRLSSKRLMDTVGHTIHQLTSSGGRRRSFFEASVTKALNRMSPARSAVDAGLVEQELNILATNYVSKLAQENQAYVMSIHSYAKVWWDAFIALVTAYAIIIVPVDLSFELYHAYNHLSSVQWFVDIIFLVDILLVFRTSYLVRDSREEVFDVDLIRRNYLAKWFWVDCLASLPSSVLGEDFHDSDFAYLRLLVLLKVLRLATSPTYAEFMAWASRTLTPYVVRLVVLVVLYLLLHHYIACSFHFLVEYEGGPDTPNLWDMPFKSNDTLGVKYVSSFYRGLDCTSGSDLGPMTSLERIWGTMAFTIGILSNACIAGICASIMAQMNKVEDEQRAKHDMIDACLHHHQVARGIQSQIKEFYDSAYSHESAHHADELFQGMPEKLHFELSIVMNESFLNKVPLFQTLDSEGVVALMECVEETVAMTGDLIIRAGEEGRALYVIKLGTVEVYDNRGPRGARVSIKHMKAGDFFGEMSLIRQGTASANVVATSFCVLLVIYKKIFDWITRENAGMKHFMEMQHKARLNEAKEARRRSHLTEDEGSSSSLSPSMSLKRMSTHVQRAMARVRIRRVARWVMLAQRFGAASSRSSSRGSYARNILQASEPTSQSRLKFGLASKMLLLVKHGKSRTAARRAMRAVSEMTQYRAREMVAIKRITRQIIEG</sequence>
<dbReference type="CDD" id="cd00038">
    <property type="entry name" value="CAP_ED"/>
    <property type="match status" value="1"/>
</dbReference>
<evidence type="ECO:0000256" key="10">
    <source>
        <dbReference type="SAM" id="Phobius"/>
    </source>
</evidence>
<dbReference type="AlphaFoldDB" id="A0A6G0WLI5"/>
<keyword evidence="2" id="KW-0813">Transport</keyword>
<evidence type="ECO:0000256" key="8">
    <source>
        <dbReference type="ARBA" id="ARBA00023303"/>
    </source>
</evidence>
<dbReference type="PANTHER" id="PTHR45638">
    <property type="entry name" value="CYCLIC NUCLEOTIDE-GATED CATION CHANNEL SUBUNIT A"/>
    <property type="match status" value="1"/>
</dbReference>
<organism evidence="12 13">
    <name type="scientific">Aphanomyces euteiches</name>
    <dbReference type="NCBI Taxonomy" id="100861"/>
    <lineage>
        <taxon>Eukaryota</taxon>
        <taxon>Sar</taxon>
        <taxon>Stramenopiles</taxon>
        <taxon>Oomycota</taxon>
        <taxon>Saprolegniomycetes</taxon>
        <taxon>Saprolegniales</taxon>
        <taxon>Verrucalvaceae</taxon>
        <taxon>Aphanomyces</taxon>
    </lineage>
</organism>
<dbReference type="Pfam" id="PF00027">
    <property type="entry name" value="cNMP_binding"/>
    <property type="match status" value="1"/>
</dbReference>
<dbReference type="SMART" id="SM00100">
    <property type="entry name" value="cNMP"/>
    <property type="match status" value="1"/>
</dbReference>
<accession>A0A6G0WLI5</accession>
<dbReference type="GO" id="GO:0016020">
    <property type="term" value="C:membrane"/>
    <property type="evidence" value="ECO:0007669"/>
    <property type="project" value="UniProtKB-SubCell"/>
</dbReference>
<evidence type="ECO:0000256" key="9">
    <source>
        <dbReference type="SAM" id="MobiDB-lite"/>
    </source>
</evidence>
<keyword evidence="13" id="KW-1185">Reference proteome</keyword>
<keyword evidence="4 10" id="KW-1133">Transmembrane helix</keyword>
<dbReference type="GO" id="GO:0005221">
    <property type="term" value="F:intracellularly cyclic nucleotide-activated monoatomic cation channel activity"/>
    <property type="evidence" value="ECO:0007669"/>
    <property type="project" value="InterPro"/>
</dbReference>
<keyword evidence="6 10" id="KW-0472">Membrane</keyword>
<dbReference type="SUPFAM" id="SSF81324">
    <property type="entry name" value="Voltage-gated potassium channels"/>
    <property type="match status" value="1"/>
</dbReference>
<evidence type="ECO:0000256" key="4">
    <source>
        <dbReference type="ARBA" id="ARBA00022989"/>
    </source>
</evidence>
<evidence type="ECO:0000256" key="6">
    <source>
        <dbReference type="ARBA" id="ARBA00023136"/>
    </source>
</evidence>
<dbReference type="PANTHER" id="PTHR45638:SF11">
    <property type="entry name" value="CYCLIC NUCLEOTIDE-GATED CATION CHANNEL SUBUNIT A"/>
    <property type="match status" value="1"/>
</dbReference>
<evidence type="ECO:0000256" key="5">
    <source>
        <dbReference type="ARBA" id="ARBA00023065"/>
    </source>
</evidence>
<keyword evidence="7" id="KW-1071">Ligand-gated ion channel</keyword>
<dbReference type="Proteomes" id="UP000481153">
    <property type="component" value="Unassembled WGS sequence"/>
</dbReference>
<evidence type="ECO:0000256" key="1">
    <source>
        <dbReference type="ARBA" id="ARBA00004141"/>
    </source>
</evidence>
<dbReference type="EMBL" id="VJMJ01000181">
    <property type="protein sequence ID" value="KAF0728173.1"/>
    <property type="molecule type" value="Genomic_DNA"/>
</dbReference>
<keyword evidence="8" id="KW-0407">Ion channel</keyword>
<feature type="transmembrane region" description="Helical" evidence="10">
    <location>
        <begin position="215"/>
        <end position="235"/>
    </location>
</feature>
<dbReference type="InterPro" id="IPR014710">
    <property type="entry name" value="RmlC-like_jellyroll"/>
</dbReference>
<feature type="domain" description="Cyclic nucleotide-binding" evidence="11">
    <location>
        <begin position="499"/>
        <end position="620"/>
    </location>
</feature>
<comment type="caution">
    <text evidence="12">The sequence shown here is derived from an EMBL/GenBank/DDBJ whole genome shotgun (WGS) entry which is preliminary data.</text>
</comment>
<gene>
    <name evidence="12" type="ORF">Ae201684_013999</name>
</gene>
<dbReference type="Pfam" id="PF00520">
    <property type="entry name" value="Ion_trans"/>
    <property type="match status" value="1"/>
</dbReference>
<feature type="transmembrane region" description="Helical" evidence="10">
    <location>
        <begin position="319"/>
        <end position="345"/>
    </location>
</feature>
<dbReference type="InterPro" id="IPR005821">
    <property type="entry name" value="Ion_trans_dom"/>
</dbReference>
<dbReference type="InterPro" id="IPR018490">
    <property type="entry name" value="cNMP-bd_dom_sf"/>
</dbReference>
<feature type="region of interest" description="Disordered" evidence="9">
    <location>
        <begin position="1"/>
        <end position="34"/>
    </location>
</feature>
<dbReference type="Gene3D" id="2.60.120.10">
    <property type="entry name" value="Jelly Rolls"/>
    <property type="match status" value="1"/>
</dbReference>
<keyword evidence="3 10" id="KW-0812">Transmembrane</keyword>
<comment type="subcellular location">
    <subcellularLocation>
        <location evidence="1">Membrane</location>
        <topology evidence="1">Multi-pass membrane protein</topology>
    </subcellularLocation>
</comment>
<reference evidence="12 13" key="1">
    <citation type="submission" date="2019-07" db="EMBL/GenBank/DDBJ databases">
        <title>Genomics analysis of Aphanomyces spp. identifies a new class of oomycete effector associated with host adaptation.</title>
        <authorList>
            <person name="Gaulin E."/>
        </authorList>
    </citation>
    <scope>NUCLEOTIDE SEQUENCE [LARGE SCALE GENOMIC DNA]</scope>
    <source>
        <strain evidence="12 13">ATCC 201684</strain>
    </source>
</reference>
<dbReference type="InterPro" id="IPR018488">
    <property type="entry name" value="cNMP-bd_CS"/>
</dbReference>
<feature type="transmembrane region" description="Helical" evidence="10">
    <location>
        <begin position="184"/>
        <end position="203"/>
    </location>
</feature>
<dbReference type="InterPro" id="IPR000595">
    <property type="entry name" value="cNMP-bd_dom"/>
</dbReference>
<feature type="region of interest" description="Disordered" evidence="9">
    <location>
        <begin position="624"/>
        <end position="651"/>
    </location>
</feature>
<dbReference type="GO" id="GO:0044877">
    <property type="term" value="F:protein-containing complex binding"/>
    <property type="evidence" value="ECO:0007669"/>
    <property type="project" value="TreeGrafter"/>
</dbReference>
<dbReference type="Gene3D" id="1.10.287.70">
    <property type="match status" value="1"/>
</dbReference>
<dbReference type="VEuPathDB" id="FungiDB:AeMF1_018540"/>
<evidence type="ECO:0000259" key="11">
    <source>
        <dbReference type="PROSITE" id="PS50042"/>
    </source>
</evidence>
<evidence type="ECO:0000256" key="2">
    <source>
        <dbReference type="ARBA" id="ARBA00022448"/>
    </source>
</evidence>
<feature type="compositionally biased region" description="Low complexity" evidence="9">
    <location>
        <begin position="639"/>
        <end position="651"/>
    </location>
</feature>
<dbReference type="PROSITE" id="PS00888">
    <property type="entry name" value="CNMP_BINDING_1"/>
    <property type="match status" value="1"/>
</dbReference>
<keyword evidence="5" id="KW-0406">Ion transport</keyword>
<evidence type="ECO:0000313" key="12">
    <source>
        <dbReference type="EMBL" id="KAF0728173.1"/>
    </source>
</evidence>
<dbReference type="Gene3D" id="1.10.287.630">
    <property type="entry name" value="Helix hairpin bin"/>
    <property type="match status" value="1"/>
</dbReference>
<evidence type="ECO:0000313" key="13">
    <source>
        <dbReference type="Proteomes" id="UP000481153"/>
    </source>
</evidence>
<evidence type="ECO:0000256" key="3">
    <source>
        <dbReference type="ARBA" id="ARBA00022692"/>
    </source>
</evidence>
<protein>
    <recommendedName>
        <fullName evidence="11">Cyclic nucleotide-binding domain-containing protein</fullName>
    </recommendedName>
</protein>
<name>A0A6G0WLI5_9STRA</name>
<feature type="transmembrane region" description="Helical" evidence="10">
    <location>
        <begin position="396"/>
        <end position="421"/>
    </location>
</feature>
<dbReference type="SUPFAM" id="SSF51206">
    <property type="entry name" value="cAMP-binding domain-like"/>
    <property type="match status" value="1"/>
</dbReference>